<dbReference type="GO" id="GO:0016874">
    <property type="term" value="F:ligase activity"/>
    <property type="evidence" value="ECO:0007669"/>
    <property type="project" value="UniProtKB-KW"/>
</dbReference>
<dbReference type="SUPFAM" id="SSF55681">
    <property type="entry name" value="Class II aaRS and biotin synthetases"/>
    <property type="match status" value="1"/>
</dbReference>
<evidence type="ECO:0000256" key="3">
    <source>
        <dbReference type="ARBA" id="ARBA00022840"/>
    </source>
</evidence>
<dbReference type="NCBIfam" id="TIGR00462">
    <property type="entry name" value="genX"/>
    <property type="match status" value="1"/>
</dbReference>
<dbReference type="PANTHER" id="PTHR42918">
    <property type="entry name" value="LYSYL-TRNA SYNTHETASE"/>
    <property type="match status" value="1"/>
</dbReference>
<organism evidence="5 6">
    <name type="scientific">Kangiella japonica</name>
    <dbReference type="NCBI Taxonomy" id="647384"/>
    <lineage>
        <taxon>Bacteria</taxon>
        <taxon>Pseudomonadati</taxon>
        <taxon>Pseudomonadota</taxon>
        <taxon>Gammaproteobacteria</taxon>
        <taxon>Kangiellales</taxon>
        <taxon>Kangiellaceae</taxon>
        <taxon>Kangiella</taxon>
    </lineage>
</organism>
<sequence length="320" mass="36961">MIIKSNWKPTASIETLKARAKIMARVREFFAERDILEVETPLLSRYGVTDRFMKSFKVNDYMGSEGYLQTSPEYAMKRLLAAGSGSIYQICKTFRQDEFGSRHNPEFTMLEWYVEGYEHHQLMTQVFDLMNTLSEKELTPVKLSYQEAFERYLQIDPLTIENSELCKLSHELLGDLPKDLERDDYLALLFEDQIERQLGLGQEVCFIHSYPASQAALAKLDSQDPRVACRFEVYWHGVELANGFYELTDPAEQRERFEKDNAWRQRDGEPLMSIDTNFIAALERGLPRCSGVALGIDRLVMILLALPEIKDVITFPADRA</sequence>
<dbReference type="PRINTS" id="PR00982">
    <property type="entry name" value="TRNASYNTHLYS"/>
</dbReference>
<dbReference type="InterPro" id="IPR004364">
    <property type="entry name" value="Aa-tRNA-synt_II"/>
</dbReference>
<keyword evidence="6" id="KW-1185">Reference proteome</keyword>
<keyword evidence="5" id="KW-0648">Protein biosynthesis</keyword>
<protein>
    <submittedName>
        <fullName evidence="5">Elongation factor P--(R)-beta-lysine ligase</fullName>
    </submittedName>
</protein>
<dbReference type="NCBIfam" id="NF006828">
    <property type="entry name" value="PRK09350.1"/>
    <property type="match status" value="1"/>
</dbReference>
<feature type="domain" description="Aminoacyl-transfer RNA synthetases class-II family profile" evidence="4">
    <location>
        <begin position="19"/>
        <end position="316"/>
    </location>
</feature>
<dbReference type="Gene3D" id="3.30.930.10">
    <property type="entry name" value="Bira Bifunctional Protein, Domain 2"/>
    <property type="match status" value="1"/>
</dbReference>
<dbReference type="InterPro" id="IPR045864">
    <property type="entry name" value="aa-tRNA-synth_II/BPL/LPL"/>
</dbReference>
<dbReference type="Proteomes" id="UP001501221">
    <property type="component" value="Unassembled WGS sequence"/>
</dbReference>
<gene>
    <name evidence="5" type="primary">epmA</name>
    <name evidence="5" type="ORF">GCM10009123_08960</name>
</gene>
<keyword evidence="1 5" id="KW-0436">Ligase</keyword>
<evidence type="ECO:0000313" key="5">
    <source>
        <dbReference type="EMBL" id="GAA0203879.1"/>
    </source>
</evidence>
<dbReference type="RefSeq" id="WP_343987190.1">
    <property type="nucleotide sequence ID" value="NZ_BAAAFM010000003.1"/>
</dbReference>
<proteinExistence type="predicted"/>
<keyword evidence="3" id="KW-0067">ATP-binding</keyword>
<evidence type="ECO:0000256" key="2">
    <source>
        <dbReference type="ARBA" id="ARBA00022741"/>
    </source>
</evidence>
<accession>A0ABN0SWM2</accession>
<dbReference type="InterPro" id="IPR006195">
    <property type="entry name" value="aa-tRNA-synth_II"/>
</dbReference>
<evidence type="ECO:0000313" key="6">
    <source>
        <dbReference type="Proteomes" id="UP001501221"/>
    </source>
</evidence>
<comment type="caution">
    <text evidence="5">The sequence shown here is derived from an EMBL/GenBank/DDBJ whole genome shotgun (WGS) entry which is preliminary data.</text>
</comment>
<dbReference type="GO" id="GO:0003746">
    <property type="term" value="F:translation elongation factor activity"/>
    <property type="evidence" value="ECO:0007669"/>
    <property type="project" value="UniProtKB-KW"/>
</dbReference>
<dbReference type="PANTHER" id="PTHR42918:SF6">
    <property type="entry name" value="ELONGATION FACTOR P--(R)-BETA-LYSINE LIGASE"/>
    <property type="match status" value="1"/>
</dbReference>
<reference evidence="5 6" key="1">
    <citation type="journal article" date="2019" name="Int. J. Syst. Evol. Microbiol.">
        <title>The Global Catalogue of Microorganisms (GCM) 10K type strain sequencing project: providing services to taxonomists for standard genome sequencing and annotation.</title>
        <authorList>
            <consortium name="The Broad Institute Genomics Platform"/>
            <consortium name="The Broad Institute Genome Sequencing Center for Infectious Disease"/>
            <person name="Wu L."/>
            <person name="Ma J."/>
        </authorList>
    </citation>
    <scope>NUCLEOTIDE SEQUENCE [LARGE SCALE GENOMIC DNA]</scope>
    <source>
        <strain evidence="5 6">JCM 16211</strain>
    </source>
</reference>
<dbReference type="Pfam" id="PF00152">
    <property type="entry name" value="tRNA-synt_2"/>
    <property type="match status" value="1"/>
</dbReference>
<dbReference type="InterPro" id="IPR018149">
    <property type="entry name" value="Lys-tRNA-synth_II_C"/>
</dbReference>
<keyword evidence="2" id="KW-0547">Nucleotide-binding</keyword>
<name>A0ABN0SWM2_9GAMM</name>
<evidence type="ECO:0000259" key="4">
    <source>
        <dbReference type="PROSITE" id="PS50862"/>
    </source>
</evidence>
<dbReference type="EMBL" id="BAAAFM010000003">
    <property type="protein sequence ID" value="GAA0203879.1"/>
    <property type="molecule type" value="Genomic_DNA"/>
</dbReference>
<dbReference type="InterPro" id="IPR004525">
    <property type="entry name" value="EpmA"/>
</dbReference>
<keyword evidence="5" id="KW-0251">Elongation factor</keyword>
<evidence type="ECO:0000256" key="1">
    <source>
        <dbReference type="ARBA" id="ARBA00022598"/>
    </source>
</evidence>
<dbReference type="PROSITE" id="PS50862">
    <property type="entry name" value="AA_TRNA_LIGASE_II"/>
    <property type="match status" value="1"/>
</dbReference>